<reference evidence="2" key="1">
    <citation type="journal article" date="2023" name="G3 (Bethesda)">
        <title>Genome assembly and association tests identify interacting loci associated with vigor, precocity, and sex in interspecific pistachio rootstocks.</title>
        <authorList>
            <person name="Palmer W."/>
            <person name="Jacygrad E."/>
            <person name="Sagayaradj S."/>
            <person name="Cavanaugh K."/>
            <person name="Han R."/>
            <person name="Bertier L."/>
            <person name="Beede B."/>
            <person name="Kafkas S."/>
            <person name="Golino D."/>
            <person name="Preece J."/>
            <person name="Michelmore R."/>
        </authorList>
    </citation>
    <scope>NUCLEOTIDE SEQUENCE [LARGE SCALE GENOMIC DNA]</scope>
</reference>
<accession>A0ACC0YJF6</accession>
<organism evidence="1 2">
    <name type="scientific">Pistacia integerrima</name>
    <dbReference type="NCBI Taxonomy" id="434235"/>
    <lineage>
        <taxon>Eukaryota</taxon>
        <taxon>Viridiplantae</taxon>
        <taxon>Streptophyta</taxon>
        <taxon>Embryophyta</taxon>
        <taxon>Tracheophyta</taxon>
        <taxon>Spermatophyta</taxon>
        <taxon>Magnoliopsida</taxon>
        <taxon>eudicotyledons</taxon>
        <taxon>Gunneridae</taxon>
        <taxon>Pentapetalae</taxon>
        <taxon>rosids</taxon>
        <taxon>malvids</taxon>
        <taxon>Sapindales</taxon>
        <taxon>Anacardiaceae</taxon>
        <taxon>Pistacia</taxon>
    </lineage>
</organism>
<name>A0ACC0YJF6_9ROSI</name>
<comment type="caution">
    <text evidence="1">The sequence shown here is derived from an EMBL/GenBank/DDBJ whole genome shotgun (WGS) entry which is preliminary data.</text>
</comment>
<keyword evidence="2" id="KW-1185">Reference proteome</keyword>
<dbReference type="EMBL" id="CM047741">
    <property type="protein sequence ID" value="KAJ0038444.1"/>
    <property type="molecule type" value="Genomic_DNA"/>
</dbReference>
<gene>
    <name evidence="1" type="ORF">Pint_22137</name>
</gene>
<evidence type="ECO:0000313" key="2">
    <source>
        <dbReference type="Proteomes" id="UP001163603"/>
    </source>
</evidence>
<evidence type="ECO:0000313" key="1">
    <source>
        <dbReference type="EMBL" id="KAJ0038444.1"/>
    </source>
</evidence>
<proteinExistence type="predicted"/>
<dbReference type="Proteomes" id="UP001163603">
    <property type="component" value="Chromosome 6"/>
</dbReference>
<sequence length="341" mass="38247">MAVRAIPVRVAIVTLNSVPDTKHPGPNSNSGKVYVKRISYNEQIISVVDINLAKGSCQRPHKSATEIFRRGHIPLIMLQIQEVSDCPDYAIIKQWFLSRYRNANSPSYETIQEIFPIADVIQSSTGFELSASNNKTQLKLPSSSSDYYVPKKEISYHDSIITIRDVQETTCPIQSLLPFNITNSKFVFFPSWFGRTLVNCTETVDLSGAIGPVECVSGDKNFVYVIDSDTSMDELPSACRTYKSFDVSTEFDLLKALMRDSSTPEVVLEWEDFEYGCQGCEKLGDICRFNITSNSTVCLKQPHPRDGCQGREKIGDICRFNITSNSTVCLKQPRETVLSVF</sequence>
<protein>
    <submittedName>
        <fullName evidence="1">Uncharacterized protein</fullName>
    </submittedName>
</protein>